<evidence type="ECO:0000313" key="1">
    <source>
        <dbReference type="EMBL" id="PIT14882.1"/>
    </source>
</evidence>
<name>A0A2N9WTI8_9NEIS</name>
<dbReference type="Proteomes" id="UP000231293">
    <property type="component" value="Unassembled WGS sequence"/>
</dbReference>
<sequence>MGWFVIDMVSTMLAAEDNKQQKDFSIDEEFCLIYANSRRQLYRQIKKNVSLANGAECAFFNSETRREISNDFSGAYERCWHGDGPGVCKVLGIRKILPLSWQSSQRNDKEKIPFEDGDLIISSRYKVKSFDEVKRLMSGEVVKFIYLNDENINLARNKKFKYLYLSNNENKDEL</sequence>
<gene>
    <name evidence="1" type="ORF">BGI32_06735</name>
</gene>
<proteinExistence type="predicted"/>
<protein>
    <submittedName>
        <fullName evidence="1">Uncharacterized protein</fullName>
    </submittedName>
</protein>
<dbReference type="EMBL" id="MDVB01000073">
    <property type="protein sequence ID" value="PIT14882.1"/>
    <property type="molecule type" value="Genomic_DNA"/>
</dbReference>
<comment type="caution">
    <text evidence="1">The sequence shown here is derived from an EMBL/GenBank/DDBJ whole genome shotgun (WGS) entry which is preliminary data.</text>
</comment>
<dbReference type="RefSeq" id="WP_100113704.1">
    <property type="nucleotide sequence ID" value="NZ_MDVB01000073.1"/>
</dbReference>
<accession>A0A2N9WTI8</accession>
<dbReference type="AlphaFoldDB" id="A0A2N9WTI8"/>
<organism evidence="1 2">
    <name type="scientific">Snodgrassella alvi</name>
    <dbReference type="NCBI Taxonomy" id="1196083"/>
    <lineage>
        <taxon>Bacteria</taxon>
        <taxon>Pseudomonadati</taxon>
        <taxon>Pseudomonadota</taxon>
        <taxon>Betaproteobacteria</taxon>
        <taxon>Neisseriales</taxon>
        <taxon>Neisseriaceae</taxon>
        <taxon>Snodgrassella</taxon>
    </lineage>
</organism>
<reference evidence="1 2" key="1">
    <citation type="journal article" date="2017" name="MBio">
        <title>Type VI secretion-mediated competition in the bee gut microbiome.</title>
        <authorList>
            <person name="Steele M.I."/>
            <person name="Kwong W.K."/>
            <person name="Powell J.E."/>
            <person name="Whiteley M."/>
            <person name="Moran N.A."/>
        </authorList>
    </citation>
    <scope>NUCLEOTIDE SEQUENCE [LARGE SCALE GENOMIC DNA]</scope>
    <source>
        <strain evidence="1 2">App2-2</strain>
    </source>
</reference>
<evidence type="ECO:0000313" key="2">
    <source>
        <dbReference type="Proteomes" id="UP000231293"/>
    </source>
</evidence>